<dbReference type="NCBIfam" id="TIGR00083">
    <property type="entry name" value="ribF"/>
    <property type="match status" value="1"/>
</dbReference>
<dbReference type="InterPro" id="IPR023468">
    <property type="entry name" value="Riboflavin_kinase"/>
</dbReference>
<accession>A0ABW4ZCF2</accession>
<dbReference type="SUPFAM" id="SSF52374">
    <property type="entry name" value="Nucleotidylyl transferase"/>
    <property type="match status" value="1"/>
</dbReference>
<keyword evidence="11 15" id="KW-0067">ATP-binding</keyword>
<dbReference type="InterPro" id="IPR014729">
    <property type="entry name" value="Rossmann-like_a/b/a_fold"/>
</dbReference>
<dbReference type="Pfam" id="PF01687">
    <property type="entry name" value="Flavokinase"/>
    <property type="match status" value="1"/>
</dbReference>
<dbReference type="CDD" id="cd02064">
    <property type="entry name" value="FAD_synthetase_N"/>
    <property type="match status" value="1"/>
</dbReference>
<comment type="caution">
    <text evidence="17">The sequence shown here is derived from an EMBL/GenBank/DDBJ whole genome shotgun (WGS) entry which is preliminary data.</text>
</comment>
<feature type="domain" description="Riboflavin kinase" evidence="16">
    <location>
        <begin position="184"/>
        <end position="306"/>
    </location>
</feature>
<name>A0ABW4ZCF2_9BACT</name>
<dbReference type="PIRSF" id="PIRSF004491">
    <property type="entry name" value="FAD_Synth"/>
    <property type="match status" value="1"/>
</dbReference>
<keyword evidence="10 15" id="KW-0274">FAD</keyword>
<evidence type="ECO:0000256" key="13">
    <source>
        <dbReference type="ARBA" id="ARBA00047880"/>
    </source>
</evidence>
<comment type="pathway">
    <text evidence="2 15">Cofactor biosynthesis; FAD biosynthesis; FAD from FMN: step 1/1.</text>
</comment>
<proteinExistence type="inferred from homology"/>
<dbReference type="SMART" id="SM00904">
    <property type="entry name" value="Flavokinase"/>
    <property type="match status" value="1"/>
</dbReference>
<dbReference type="InterPro" id="IPR002606">
    <property type="entry name" value="Riboflavin_kinase_bac"/>
</dbReference>
<dbReference type="Pfam" id="PF06574">
    <property type="entry name" value="FAD_syn"/>
    <property type="match status" value="1"/>
</dbReference>
<comment type="catalytic activity">
    <reaction evidence="13 15">
        <text>riboflavin + ATP = FMN + ADP + H(+)</text>
        <dbReference type="Rhea" id="RHEA:14357"/>
        <dbReference type="ChEBI" id="CHEBI:15378"/>
        <dbReference type="ChEBI" id="CHEBI:30616"/>
        <dbReference type="ChEBI" id="CHEBI:57986"/>
        <dbReference type="ChEBI" id="CHEBI:58210"/>
        <dbReference type="ChEBI" id="CHEBI:456216"/>
        <dbReference type="EC" id="2.7.1.26"/>
    </reaction>
</comment>
<dbReference type="InterPro" id="IPR015864">
    <property type="entry name" value="FAD_synthase"/>
</dbReference>
<keyword evidence="7 15" id="KW-0548">Nucleotidyltransferase</keyword>
<evidence type="ECO:0000256" key="1">
    <source>
        <dbReference type="ARBA" id="ARBA00002121"/>
    </source>
</evidence>
<evidence type="ECO:0000256" key="5">
    <source>
        <dbReference type="ARBA" id="ARBA00022643"/>
    </source>
</evidence>
<evidence type="ECO:0000256" key="4">
    <source>
        <dbReference type="ARBA" id="ARBA00022630"/>
    </source>
</evidence>
<dbReference type="GO" id="GO:0008531">
    <property type="term" value="F:riboflavin kinase activity"/>
    <property type="evidence" value="ECO:0007669"/>
    <property type="project" value="UniProtKB-EC"/>
</dbReference>
<dbReference type="InterPro" id="IPR015865">
    <property type="entry name" value="Riboflavin_kinase_bac/euk"/>
</dbReference>
<dbReference type="SUPFAM" id="SSF82114">
    <property type="entry name" value="Riboflavin kinase-like"/>
    <property type="match status" value="1"/>
</dbReference>
<evidence type="ECO:0000256" key="11">
    <source>
        <dbReference type="ARBA" id="ARBA00022840"/>
    </source>
</evidence>
<evidence type="ECO:0000256" key="7">
    <source>
        <dbReference type="ARBA" id="ARBA00022695"/>
    </source>
</evidence>
<keyword evidence="5 15" id="KW-0288">FMN</keyword>
<dbReference type="EC" id="2.7.1.26" evidence="15"/>
<keyword evidence="4 15" id="KW-0285">Flavoprotein</keyword>
<dbReference type="Gene3D" id="2.40.30.30">
    <property type="entry name" value="Riboflavin kinase-like"/>
    <property type="match status" value="1"/>
</dbReference>
<dbReference type="GO" id="GO:0003919">
    <property type="term" value="F:FMN adenylyltransferase activity"/>
    <property type="evidence" value="ECO:0007669"/>
    <property type="project" value="UniProtKB-EC"/>
</dbReference>
<evidence type="ECO:0000256" key="9">
    <source>
        <dbReference type="ARBA" id="ARBA00022777"/>
    </source>
</evidence>
<dbReference type="EC" id="2.7.7.2" evidence="15"/>
<comment type="pathway">
    <text evidence="3 15">Cofactor biosynthesis; FMN biosynthesis; FMN from riboflavin (ATP route): step 1/1.</text>
</comment>
<sequence>MIVYHQLSELAELGAPVHLALGVFDGVHVGHQEVIRHAVEGVRREGGLAGVVTFEPHPIRVLAPERAPRRILASIEHKARLLADLGVDFLCVQEFTLDFAKREAFDFIQDLADSTGALKRIAVGEDWVFGKARGGNVQRLREWGESLGFVVDAAPPVMVAGERVSSTRIRQAVRDGNLDAAREMLGRDYTVEGTVERGRQLARQLGYPTANVVAHNEQLPPDGVWELEAIIEGKRYRAIGNLGRRPTVEYEGARRLLEVHVFHYDGDLYDQVIEARFVRFIRTEQKFHSVEELKAQIEADVQKVLSGA</sequence>
<dbReference type="PANTHER" id="PTHR22749">
    <property type="entry name" value="RIBOFLAVIN KINASE/FMN ADENYLYLTRANSFERASE"/>
    <property type="match status" value="1"/>
</dbReference>
<dbReference type="PANTHER" id="PTHR22749:SF6">
    <property type="entry name" value="RIBOFLAVIN KINASE"/>
    <property type="match status" value="1"/>
</dbReference>
<evidence type="ECO:0000256" key="3">
    <source>
        <dbReference type="ARBA" id="ARBA00005201"/>
    </source>
</evidence>
<evidence type="ECO:0000256" key="14">
    <source>
        <dbReference type="ARBA" id="ARBA00049494"/>
    </source>
</evidence>
<evidence type="ECO:0000256" key="15">
    <source>
        <dbReference type="PIRNR" id="PIRNR004491"/>
    </source>
</evidence>
<keyword evidence="6 15" id="KW-0808">Transferase</keyword>
<dbReference type="Proteomes" id="UP001597389">
    <property type="component" value="Unassembled WGS sequence"/>
</dbReference>
<comment type="function">
    <text evidence="1">Catalyzes the phosphorylation of riboflavin to FMN followed by the adenylation of FMN to FAD.</text>
</comment>
<evidence type="ECO:0000256" key="8">
    <source>
        <dbReference type="ARBA" id="ARBA00022741"/>
    </source>
</evidence>
<keyword evidence="18" id="KW-1185">Reference proteome</keyword>
<keyword evidence="12" id="KW-0511">Multifunctional enzyme</keyword>
<dbReference type="InterPro" id="IPR023465">
    <property type="entry name" value="Riboflavin_kinase_dom_sf"/>
</dbReference>
<dbReference type="EMBL" id="JBHUJB010000043">
    <property type="protein sequence ID" value="MFD2159327.1"/>
    <property type="molecule type" value="Genomic_DNA"/>
</dbReference>
<reference evidence="18" key="1">
    <citation type="journal article" date="2019" name="Int. J. Syst. Evol. Microbiol.">
        <title>The Global Catalogue of Microorganisms (GCM) 10K type strain sequencing project: providing services to taxonomists for standard genome sequencing and annotation.</title>
        <authorList>
            <consortium name="The Broad Institute Genomics Platform"/>
            <consortium name="The Broad Institute Genome Sequencing Center for Infectious Disease"/>
            <person name="Wu L."/>
            <person name="Ma J."/>
        </authorList>
    </citation>
    <scope>NUCLEOTIDE SEQUENCE [LARGE SCALE GENOMIC DNA]</scope>
    <source>
        <strain evidence="18">CCUG 57942</strain>
    </source>
</reference>
<evidence type="ECO:0000256" key="10">
    <source>
        <dbReference type="ARBA" id="ARBA00022827"/>
    </source>
</evidence>
<evidence type="ECO:0000313" key="17">
    <source>
        <dbReference type="EMBL" id="MFD2159327.1"/>
    </source>
</evidence>
<evidence type="ECO:0000256" key="12">
    <source>
        <dbReference type="ARBA" id="ARBA00023268"/>
    </source>
</evidence>
<evidence type="ECO:0000259" key="16">
    <source>
        <dbReference type="SMART" id="SM00904"/>
    </source>
</evidence>
<dbReference type="Gene3D" id="3.40.50.620">
    <property type="entry name" value="HUPs"/>
    <property type="match status" value="1"/>
</dbReference>
<protein>
    <recommendedName>
        <fullName evidence="15">Riboflavin biosynthesis protein</fullName>
    </recommendedName>
    <domain>
        <recommendedName>
            <fullName evidence="15">Riboflavin kinase</fullName>
            <ecNumber evidence="15">2.7.1.26</ecNumber>
        </recommendedName>
        <alternativeName>
            <fullName evidence="15">Flavokinase</fullName>
        </alternativeName>
    </domain>
    <domain>
        <recommendedName>
            <fullName evidence="15">FMN adenylyltransferase</fullName>
            <ecNumber evidence="15">2.7.7.2</ecNumber>
        </recommendedName>
        <alternativeName>
            <fullName evidence="15">FAD pyrophosphorylase</fullName>
        </alternativeName>
        <alternativeName>
            <fullName evidence="15">FAD synthase</fullName>
        </alternativeName>
    </domain>
</protein>
<keyword evidence="8 15" id="KW-0547">Nucleotide-binding</keyword>
<comment type="similarity">
    <text evidence="15">Belongs to the ribF family.</text>
</comment>
<dbReference type="NCBIfam" id="NF004162">
    <property type="entry name" value="PRK05627.1-5"/>
    <property type="match status" value="1"/>
</dbReference>
<gene>
    <name evidence="17" type="ORF">ACFSW8_10490</name>
</gene>
<keyword evidence="9 15" id="KW-0418">Kinase</keyword>
<dbReference type="RefSeq" id="WP_377090797.1">
    <property type="nucleotide sequence ID" value="NZ_JBHSJL010000014.1"/>
</dbReference>
<comment type="catalytic activity">
    <reaction evidence="14 15">
        <text>FMN + ATP + H(+) = FAD + diphosphate</text>
        <dbReference type="Rhea" id="RHEA:17237"/>
        <dbReference type="ChEBI" id="CHEBI:15378"/>
        <dbReference type="ChEBI" id="CHEBI:30616"/>
        <dbReference type="ChEBI" id="CHEBI:33019"/>
        <dbReference type="ChEBI" id="CHEBI:57692"/>
        <dbReference type="ChEBI" id="CHEBI:58210"/>
        <dbReference type="EC" id="2.7.7.2"/>
    </reaction>
</comment>
<organism evidence="17 18">
    <name type="scientific">Rubritalea tangerina</name>
    <dbReference type="NCBI Taxonomy" id="430798"/>
    <lineage>
        <taxon>Bacteria</taxon>
        <taxon>Pseudomonadati</taxon>
        <taxon>Verrucomicrobiota</taxon>
        <taxon>Verrucomicrobiia</taxon>
        <taxon>Verrucomicrobiales</taxon>
        <taxon>Rubritaleaceae</taxon>
        <taxon>Rubritalea</taxon>
    </lineage>
</organism>
<evidence type="ECO:0000256" key="6">
    <source>
        <dbReference type="ARBA" id="ARBA00022679"/>
    </source>
</evidence>
<evidence type="ECO:0000256" key="2">
    <source>
        <dbReference type="ARBA" id="ARBA00004726"/>
    </source>
</evidence>
<evidence type="ECO:0000313" key="18">
    <source>
        <dbReference type="Proteomes" id="UP001597389"/>
    </source>
</evidence>